<dbReference type="EMBL" id="CAJOBI010052754">
    <property type="protein sequence ID" value="CAF4379878.1"/>
    <property type="molecule type" value="Genomic_DNA"/>
</dbReference>
<dbReference type="SUPFAM" id="SSF81606">
    <property type="entry name" value="PP2C-like"/>
    <property type="match status" value="1"/>
</dbReference>
<evidence type="ECO:0000259" key="1">
    <source>
        <dbReference type="Pfam" id="PF00481"/>
    </source>
</evidence>
<evidence type="ECO:0000313" key="4">
    <source>
        <dbReference type="Proteomes" id="UP000676336"/>
    </source>
</evidence>
<dbReference type="EMBL" id="CAJOBJ010056900">
    <property type="protein sequence ID" value="CAF4400866.1"/>
    <property type="molecule type" value="Genomic_DNA"/>
</dbReference>
<dbReference type="Pfam" id="PF00481">
    <property type="entry name" value="PP2C"/>
    <property type="match status" value="1"/>
</dbReference>
<dbReference type="AlphaFoldDB" id="A0A8S2V649"/>
<dbReference type="InterPro" id="IPR036457">
    <property type="entry name" value="PPM-type-like_dom_sf"/>
</dbReference>
<accession>A0A8S2V649</accession>
<evidence type="ECO:0000313" key="2">
    <source>
        <dbReference type="EMBL" id="CAF4379878.1"/>
    </source>
</evidence>
<protein>
    <recommendedName>
        <fullName evidence="1">PPM-type phosphatase domain-containing protein</fullName>
    </recommendedName>
</protein>
<comment type="caution">
    <text evidence="2">The sequence shown here is derived from an EMBL/GenBank/DDBJ whole genome shotgun (WGS) entry which is preliminary data.</text>
</comment>
<dbReference type="Proteomes" id="UP000676336">
    <property type="component" value="Unassembled WGS sequence"/>
</dbReference>
<sequence>LEQGNIEGAIRKGFLEFDKEMSVDEDIKEDLAGTTAICVLIKDQKLFCVC</sequence>
<name>A0A8S2V649_9BILA</name>
<gene>
    <name evidence="3" type="ORF">GIL414_LOCUS30157</name>
    <name evidence="2" type="ORF">SMN809_LOCUS29518</name>
</gene>
<reference evidence="2" key="1">
    <citation type="submission" date="2021-02" db="EMBL/GenBank/DDBJ databases">
        <authorList>
            <person name="Nowell W R."/>
        </authorList>
    </citation>
    <scope>NUCLEOTIDE SEQUENCE</scope>
</reference>
<organism evidence="2 4">
    <name type="scientific">Rotaria magnacalcarata</name>
    <dbReference type="NCBI Taxonomy" id="392030"/>
    <lineage>
        <taxon>Eukaryota</taxon>
        <taxon>Metazoa</taxon>
        <taxon>Spiralia</taxon>
        <taxon>Gnathifera</taxon>
        <taxon>Rotifera</taxon>
        <taxon>Eurotatoria</taxon>
        <taxon>Bdelloidea</taxon>
        <taxon>Philodinida</taxon>
        <taxon>Philodinidae</taxon>
        <taxon>Rotaria</taxon>
    </lineage>
</organism>
<evidence type="ECO:0000313" key="3">
    <source>
        <dbReference type="EMBL" id="CAF4400866.1"/>
    </source>
</evidence>
<proteinExistence type="predicted"/>
<dbReference type="Proteomes" id="UP000681720">
    <property type="component" value="Unassembled WGS sequence"/>
</dbReference>
<dbReference type="InterPro" id="IPR001932">
    <property type="entry name" value="PPM-type_phosphatase-like_dom"/>
</dbReference>
<dbReference type="Gene3D" id="3.60.40.10">
    <property type="entry name" value="PPM-type phosphatase domain"/>
    <property type="match status" value="1"/>
</dbReference>
<feature type="domain" description="PPM-type phosphatase" evidence="1">
    <location>
        <begin position="5"/>
        <end position="48"/>
    </location>
</feature>
<feature type="non-terminal residue" evidence="2">
    <location>
        <position position="1"/>
    </location>
</feature>